<evidence type="ECO:0000313" key="6">
    <source>
        <dbReference type="Proteomes" id="UP000032303"/>
    </source>
</evidence>
<dbReference type="InterPro" id="IPR005320">
    <property type="entry name" value="Peptidase_S51"/>
</dbReference>
<keyword evidence="6" id="KW-1185">Reference proteome</keyword>
<dbReference type="PANTHER" id="PTHR20842:SF0">
    <property type="entry name" value="ALPHA-ASPARTYL DIPEPTIDASE"/>
    <property type="match status" value="1"/>
</dbReference>
<evidence type="ECO:0000313" key="5">
    <source>
        <dbReference type="EMBL" id="AJR08833.1"/>
    </source>
</evidence>
<organism evidence="5 6">
    <name type="scientific">Photobacterium gaetbulicola Gung47</name>
    <dbReference type="NCBI Taxonomy" id="658445"/>
    <lineage>
        <taxon>Bacteria</taxon>
        <taxon>Pseudomonadati</taxon>
        <taxon>Pseudomonadota</taxon>
        <taxon>Gammaproteobacteria</taxon>
        <taxon>Vibrionales</taxon>
        <taxon>Vibrionaceae</taxon>
        <taxon>Photobacterium</taxon>
    </lineage>
</organism>
<reference evidence="5 6" key="1">
    <citation type="submission" date="2013-05" db="EMBL/GenBank/DDBJ databases">
        <title>Complete genome sequence of the lipase-producing bacterium Photobacterium gaetbulicola Gung47.</title>
        <authorList>
            <person name="Kim Y.-O."/>
        </authorList>
    </citation>
    <scope>NUCLEOTIDE SEQUENCE [LARGE SCALE GENOMIC DNA]</scope>
    <source>
        <strain evidence="5 6">Gung47</strain>
    </source>
</reference>
<dbReference type="InterPro" id="IPR029062">
    <property type="entry name" value="Class_I_gatase-like"/>
</dbReference>
<evidence type="ECO:0000256" key="1">
    <source>
        <dbReference type="ARBA" id="ARBA00006534"/>
    </source>
</evidence>
<keyword evidence="2" id="KW-0645">Protease</keyword>
<dbReference type="AlphaFoldDB" id="A0A0C5WNY3"/>
<sequence>MIALFTQTREYMMDLLLLSNGKIAGNTKVMEFALPAITELLARKQVKNVLVIPYAVIRSSHDERTAMIAESLSHLDVKVSGLHRAEDPVEAVRQADAIICSGGNTWVLNKTLHDLGLIGPIQQAVTQRGVPYIGWSAGAVISAPTIRTTNDMCIVSAAITPSLGFVPFQINAHYIDATIEGHMGETRDERIEEFLVVNPHQSVIGIPEGSWLAISGATMTYQAANGKPLHWFKLNQERKLVEAGSDVTDLMGLDG</sequence>
<evidence type="ECO:0000256" key="3">
    <source>
        <dbReference type="ARBA" id="ARBA00022801"/>
    </source>
</evidence>
<dbReference type="PANTHER" id="PTHR20842">
    <property type="entry name" value="PROTEASE S51 ALPHA-ASPARTYL DIPEPTIDASE"/>
    <property type="match status" value="1"/>
</dbReference>
<protein>
    <submittedName>
        <fullName evidence="5">Peptidase E</fullName>
    </submittedName>
</protein>
<dbReference type="NCBIfam" id="NF003642">
    <property type="entry name" value="PRK05282.1"/>
    <property type="match status" value="1"/>
</dbReference>
<dbReference type="Pfam" id="PF03575">
    <property type="entry name" value="Peptidase_S51"/>
    <property type="match status" value="1"/>
</dbReference>
<dbReference type="GO" id="GO:0006508">
    <property type="term" value="P:proteolysis"/>
    <property type="evidence" value="ECO:0007669"/>
    <property type="project" value="UniProtKB-KW"/>
</dbReference>
<dbReference type="CDD" id="cd03146">
    <property type="entry name" value="GAT1_Peptidase_E"/>
    <property type="match status" value="1"/>
</dbReference>
<dbReference type="EMBL" id="CP005974">
    <property type="protein sequence ID" value="AJR08833.1"/>
    <property type="molecule type" value="Genomic_DNA"/>
</dbReference>
<gene>
    <name evidence="5" type="ORF">H744_2c2169</name>
</gene>
<evidence type="ECO:0000256" key="2">
    <source>
        <dbReference type="ARBA" id="ARBA00022670"/>
    </source>
</evidence>
<keyword evidence="4" id="KW-0720">Serine protease</keyword>
<dbReference type="GO" id="GO:0008236">
    <property type="term" value="F:serine-type peptidase activity"/>
    <property type="evidence" value="ECO:0007669"/>
    <property type="project" value="UniProtKB-KW"/>
</dbReference>
<comment type="similarity">
    <text evidence="1">Belongs to the peptidase S51 family.</text>
</comment>
<dbReference type="PATRIC" id="fig|658445.3.peg.4152"/>
<accession>A0A0C5WNY3</accession>
<dbReference type="SUPFAM" id="SSF52317">
    <property type="entry name" value="Class I glutamine amidotransferase-like"/>
    <property type="match status" value="1"/>
</dbReference>
<dbReference type="STRING" id="658445.H744_2c2169"/>
<keyword evidence="3" id="KW-0378">Hydrolase</keyword>
<dbReference type="Proteomes" id="UP000032303">
    <property type="component" value="Chromosome 2"/>
</dbReference>
<name>A0A0C5WNY3_9GAMM</name>
<dbReference type="HOGENOM" id="CLU_071689_0_0_6"/>
<dbReference type="Gene3D" id="3.40.50.880">
    <property type="match status" value="1"/>
</dbReference>
<evidence type="ECO:0000256" key="4">
    <source>
        <dbReference type="ARBA" id="ARBA00022825"/>
    </source>
</evidence>
<dbReference type="KEGG" id="pgb:H744_2c2169"/>
<proteinExistence type="inferred from homology"/>